<organism evidence="2 3">
    <name type="scientific">Elysia crispata</name>
    <name type="common">lettuce slug</name>
    <dbReference type="NCBI Taxonomy" id="231223"/>
    <lineage>
        <taxon>Eukaryota</taxon>
        <taxon>Metazoa</taxon>
        <taxon>Spiralia</taxon>
        <taxon>Lophotrochozoa</taxon>
        <taxon>Mollusca</taxon>
        <taxon>Gastropoda</taxon>
        <taxon>Heterobranchia</taxon>
        <taxon>Euthyneura</taxon>
        <taxon>Panpulmonata</taxon>
        <taxon>Sacoglossa</taxon>
        <taxon>Placobranchoidea</taxon>
        <taxon>Plakobranchidae</taxon>
        <taxon>Elysia</taxon>
    </lineage>
</organism>
<dbReference type="AlphaFoldDB" id="A0AAE1EAA0"/>
<dbReference type="Proteomes" id="UP001283361">
    <property type="component" value="Unassembled WGS sequence"/>
</dbReference>
<feature type="region of interest" description="Disordered" evidence="1">
    <location>
        <begin position="1"/>
        <end position="67"/>
    </location>
</feature>
<gene>
    <name evidence="2" type="ORF">RRG08_057532</name>
</gene>
<evidence type="ECO:0000256" key="1">
    <source>
        <dbReference type="SAM" id="MobiDB-lite"/>
    </source>
</evidence>
<name>A0AAE1EAA0_9GAST</name>
<feature type="compositionally biased region" description="Basic and acidic residues" evidence="1">
    <location>
        <begin position="36"/>
        <end position="67"/>
    </location>
</feature>
<evidence type="ECO:0000313" key="2">
    <source>
        <dbReference type="EMBL" id="KAK3800204.1"/>
    </source>
</evidence>
<dbReference type="EMBL" id="JAWDGP010000483">
    <property type="protein sequence ID" value="KAK3800204.1"/>
    <property type="molecule type" value="Genomic_DNA"/>
</dbReference>
<reference evidence="2" key="1">
    <citation type="journal article" date="2023" name="G3 (Bethesda)">
        <title>A reference genome for the long-term kleptoplast-retaining sea slug Elysia crispata morphotype clarki.</title>
        <authorList>
            <person name="Eastman K.E."/>
            <person name="Pendleton A.L."/>
            <person name="Shaikh M.A."/>
            <person name="Suttiyut T."/>
            <person name="Ogas R."/>
            <person name="Tomko P."/>
            <person name="Gavelis G."/>
            <person name="Widhalm J.R."/>
            <person name="Wisecaver J.H."/>
        </authorList>
    </citation>
    <scope>NUCLEOTIDE SEQUENCE</scope>
    <source>
        <strain evidence="2">ECLA1</strain>
    </source>
</reference>
<keyword evidence="3" id="KW-1185">Reference proteome</keyword>
<protein>
    <submittedName>
        <fullName evidence="2">Uncharacterized protein</fullName>
    </submittedName>
</protein>
<sequence>MARLSEPGILSSTLDYYDCPGPGVFYSTEQEFSPENLDRQTERHGKTEGAKSGENLDRQTERHGKTE</sequence>
<evidence type="ECO:0000313" key="3">
    <source>
        <dbReference type="Proteomes" id="UP001283361"/>
    </source>
</evidence>
<accession>A0AAE1EAA0</accession>
<proteinExistence type="predicted"/>
<comment type="caution">
    <text evidence="2">The sequence shown here is derived from an EMBL/GenBank/DDBJ whole genome shotgun (WGS) entry which is preliminary data.</text>
</comment>